<dbReference type="SUPFAM" id="SSF56349">
    <property type="entry name" value="DNA breaking-rejoining enzymes"/>
    <property type="match status" value="1"/>
</dbReference>
<gene>
    <name evidence="4" type="ORF">A1Q5_01490</name>
</gene>
<name>A0ABX3AV69_ALILO</name>
<evidence type="ECO:0000313" key="4">
    <source>
        <dbReference type="EMBL" id="OEF10829.1"/>
    </source>
</evidence>
<keyword evidence="2" id="KW-0233">DNA recombination</keyword>
<evidence type="ECO:0000256" key="1">
    <source>
        <dbReference type="ARBA" id="ARBA00022908"/>
    </source>
</evidence>
<keyword evidence="5" id="KW-1185">Reference proteome</keyword>
<dbReference type="PANTHER" id="PTHR30349">
    <property type="entry name" value="PHAGE INTEGRASE-RELATED"/>
    <property type="match status" value="1"/>
</dbReference>
<dbReference type="Pfam" id="PF00589">
    <property type="entry name" value="Phage_integrase"/>
    <property type="match status" value="1"/>
</dbReference>
<dbReference type="PROSITE" id="PS51898">
    <property type="entry name" value="TYR_RECOMBINASE"/>
    <property type="match status" value="1"/>
</dbReference>
<keyword evidence="1" id="KW-0229">DNA integration</keyword>
<dbReference type="CDD" id="cd00796">
    <property type="entry name" value="INT_Rci_Hp1_C"/>
    <property type="match status" value="1"/>
</dbReference>
<feature type="domain" description="Tyr recombinase" evidence="3">
    <location>
        <begin position="173"/>
        <end position="332"/>
    </location>
</feature>
<dbReference type="Gene3D" id="1.10.443.10">
    <property type="entry name" value="Intergrase catalytic core"/>
    <property type="match status" value="1"/>
</dbReference>
<dbReference type="InterPro" id="IPR002104">
    <property type="entry name" value="Integrase_catalytic"/>
</dbReference>
<evidence type="ECO:0000259" key="3">
    <source>
        <dbReference type="PROSITE" id="PS51898"/>
    </source>
</evidence>
<dbReference type="InterPro" id="IPR057084">
    <property type="entry name" value="Int_N"/>
</dbReference>
<reference evidence="4 5" key="1">
    <citation type="journal article" date="2012" name="Science">
        <title>Ecological populations of bacteria act as socially cohesive units of antibiotic production and resistance.</title>
        <authorList>
            <person name="Cordero O.X."/>
            <person name="Wildschutte H."/>
            <person name="Kirkup B."/>
            <person name="Proehl S."/>
            <person name="Ngo L."/>
            <person name="Hussain F."/>
            <person name="Le Roux F."/>
            <person name="Mincer T."/>
            <person name="Polz M.F."/>
        </authorList>
    </citation>
    <scope>NUCLEOTIDE SEQUENCE [LARGE SCALE GENOMIC DNA]</scope>
    <source>
        <strain evidence="4 5">5S-186</strain>
    </source>
</reference>
<protein>
    <submittedName>
        <fullName evidence="4">Integrase</fullName>
    </submittedName>
</protein>
<evidence type="ECO:0000313" key="5">
    <source>
        <dbReference type="Proteomes" id="UP000095059"/>
    </source>
</evidence>
<dbReference type="Proteomes" id="UP000095059">
    <property type="component" value="Unassembled WGS sequence"/>
</dbReference>
<dbReference type="InterPro" id="IPR013762">
    <property type="entry name" value="Integrase-like_cat_sf"/>
</dbReference>
<proteinExistence type="predicted"/>
<comment type="caution">
    <text evidence="4">The sequence shown here is derived from an EMBL/GenBank/DDBJ whole genome shotgun (WGS) entry which is preliminary data.</text>
</comment>
<dbReference type="EMBL" id="AJYJ02000123">
    <property type="protein sequence ID" value="OEF10829.1"/>
    <property type="molecule type" value="Genomic_DNA"/>
</dbReference>
<dbReference type="RefSeq" id="WP_017022967.1">
    <property type="nucleotide sequence ID" value="NZ_AJYJ02000123.1"/>
</dbReference>
<sequence length="339" mass="39133">MAVRNLKDGNKLPWLCECYPQGRKGKRIRKRFATKGEALAFEKYTMQEVENKPWLGEKVEQRSLLDMVTLWHHRHGISLTHAKYTYRKLQVIALGMRDPLYTKLTAKMFTEYRTTRLAGEIADLNNRKVAVSFRTCNIEQDLLNAVIAELIRMEEWKSPNPLASVRHFKLHEEEMQFLTLDEIKKLLSAAAQHQHPDILKVVKVSLATGGRFLEIANLKGSQLNKYKITYTKTKGKKNRTVPISEALYDEIYKEGSGSLFNISYSTAYRFIVNSMPHLNNQSFHVLRHTFASHFIMNGGNIIVLQRILGHSDIKQTMRYAHFSPEHLEDAVTKNPLAHL</sequence>
<dbReference type="Pfam" id="PF24624">
    <property type="entry name" value="Int_N"/>
    <property type="match status" value="1"/>
</dbReference>
<evidence type="ECO:0000256" key="2">
    <source>
        <dbReference type="ARBA" id="ARBA00023172"/>
    </source>
</evidence>
<organism evidence="4 5">
    <name type="scientific">Aliivibrio logei 5S-186</name>
    <dbReference type="NCBI Taxonomy" id="626086"/>
    <lineage>
        <taxon>Bacteria</taxon>
        <taxon>Pseudomonadati</taxon>
        <taxon>Pseudomonadota</taxon>
        <taxon>Gammaproteobacteria</taxon>
        <taxon>Vibrionales</taxon>
        <taxon>Vibrionaceae</taxon>
        <taxon>Aliivibrio</taxon>
    </lineage>
</organism>
<dbReference type="InterPro" id="IPR050090">
    <property type="entry name" value="Tyrosine_recombinase_XerCD"/>
</dbReference>
<dbReference type="InterPro" id="IPR011010">
    <property type="entry name" value="DNA_brk_join_enz"/>
</dbReference>
<accession>A0ABX3AV69</accession>
<dbReference type="PANTHER" id="PTHR30349:SF93">
    <property type="entry name" value="FELS-2 PROPHAGE PROTEIN"/>
    <property type="match status" value="1"/>
</dbReference>